<reference evidence="7" key="1">
    <citation type="journal article" date="2022" name="Microbiol. Resour. Announc.">
        <title>Genome Sequence of Cupriavidus campinensis Strain G5, a Member of a Bacterial Consortium Capable of Polyethylene Degradation.</title>
        <authorList>
            <person name="Schneider B."/>
            <person name="Pfeiffer F."/>
            <person name="Dyall-Smith M."/>
            <person name="Kunte H.J."/>
        </authorList>
    </citation>
    <scope>NUCLEOTIDE SEQUENCE</scope>
    <source>
        <strain evidence="7">G5</strain>
    </source>
</reference>
<dbReference type="Proteomes" id="UP001056132">
    <property type="component" value="Chromosome 1"/>
</dbReference>
<dbReference type="GO" id="GO:0008813">
    <property type="term" value="F:chorismate lyase activity"/>
    <property type="evidence" value="ECO:0007669"/>
    <property type="project" value="UniProtKB-UniRule"/>
</dbReference>
<dbReference type="EC" id="4.1.3.40" evidence="5"/>
<feature type="binding site" evidence="5">
    <location>
        <position position="80"/>
    </location>
    <ligand>
        <name>substrate</name>
    </ligand>
</feature>
<dbReference type="EMBL" id="CP097330">
    <property type="protein sequence ID" value="URF03686.1"/>
    <property type="molecule type" value="Genomic_DNA"/>
</dbReference>
<dbReference type="InterPro" id="IPR028978">
    <property type="entry name" value="Chorismate_lyase_/UTRA_dom_sf"/>
</dbReference>
<comment type="pathway">
    <text evidence="5">Cofactor biosynthesis; ubiquinone biosynthesis.</text>
</comment>
<evidence type="ECO:0000313" key="7">
    <source>
        <dbReference type="EMBL" id="URF03686.1"/>
    </source>
</evidence>
<evidence type="ECO:0000256" key="6">
    <source>
        <dbReference type="SAM" id="MobiDB-lite"/>
    </source>
</evidence>
<dbReference type="PANTHER" id="PTHR38683">
    <property type="entry name" value="CHORISMATE PYRUVATE-LYASE"/>
    <property type="match status" value="1"/>
</dbReference>
<keyword evidence="4 5" id="KW-0670">Pyruvate</keyword>
<dbReference type="Gene3D" id="3.40.1410.10">
    <property type="entry name" value="Chorismate lyase-like"/>
    <property type="match status" value="1"/>
</dbReference>
<comment type="subcellular location">
    <subcellularLocation>
        <location evidence="5">Cytoplasm</location>
    </subcellularLocation>
</comment>
<feature type="region of interest" description="Disordered" evidence="6">
    <location>
        <begin position="193"/>
        <end position="242"/>
    </location>
</feature>
<feature type="binding site" evidence="5">
    <location>
        <position position="179"/>
    </location>
    <ligand>
        <name>substrate</name>
    </ligand>
</feature>
<evidence type="ECO:0000256" key="1">
    <source>
        <dbReference type="ARBA" id="ARBA00022490"/>
    </source>
</evidence>
<protein>
    <recommendedName>
        <fullName evidence="5">Probable chorismate pyruvate-lyase</fullName>
        <shortName evidence="5">CL</shortName>
        <shortName evidence="5">CPL</shortName>
        <ecNumber evidence="5">4.1.3.40</ecNumber>
    </recommendedName>
</protein>
<evidence type="ECO:0000256" key="4">
    <source>
        <dbReference type="ARBA" id="ARBA00023317"/>
    </source>
</evidence>
<dbReference type="SUPFAM" id="SSF64288">
    <property type="entry name" value="Chorismate lyase-like"/>
    <property type="match status" value="1"/>
</dbReference>
<comment type="caution">
    <text evidence="5">Lacks conserved residue(s) required for the propagation of feature annotation.</text>
</comment>
<evidence type="ECO:0000256" key="2">
    <source>
        <dbReference type="ARBA" id="ARBA00022688"/>
    </source>
</evidence>
<dbReference type="AlphaFoldDB" id="A0AAE9L1J4"/>
<dbReference type="InterPro" id="IPR007440">
    <property type="entry name" value="Chorismate--pyruvate_lyase"/>
</dbReference>
<dbReference type="PANTHER" id="PTHR38683:SF1">
    <property type="entry name" value="CHORISMATE PYRUVATE-LYASE"/>
    <property type="match status" value="1"/>
</dbReference>
<evidence type="ECO:0000313" key="8">
    <source>
        <dbReference type="Proteomes" id="UP001056132"/>
    </source>
</evidence>
<dbReference type="GO" id="GO:0005829">
    <property type="term" value="C:cytosol"/>
    <property type="evidence" value="ECO:0007669"/>
    <property type="project" value="TreeGrafter"/>
</dbReference>
<feature type="compositionally biased region" description="Basic and acidic residues" evidence="6">
    <location>
        <begin position="196"/>
        <end position="205"/>
    </location>
</feature>
<reference evidence="7" key="2">
    <citation type="submission" date="2022-05" db="EMBL/GenBank/DDBJ databases">
        <authorList>
            <person name="Kunte H.-J."/>
        </authorList>
    </citation>
    <scope>NUCLEOTIDE SEQUENCE</scope>
    <source>
        <strain evidence="7">G5</strain>
    </source>
</reference>
<comment type="catalytic activity">
    <reaction evidence="5">
        <text>chorismate = 4-hydroxybenzoate + pyruvate</text>
        <dbReference type="Rhea" id="RHEA:16505"/>
        <dbReference type="ChEBI" id="CHEBI:15361"/>
        <dbReference type="ChEBI" id="CHEBI:17879"/>
        <dbReference type="ChEBI" id="CHEBI:29748"/>
        <dbReference type="EC" id="4.1.3.40"/>
    </reaction>
</comment>
<proteinExistence type="inferred from homology"/>
<gene>
    <name evidence="5" type="primary">ubiC</name>
    <name evidence="7" type="ORF">M5D45_14380</name>
</gene>
<keyword evidence="3 5" id="KW-0456">Lyase</keyword>
<comment type="similarity">
    <text evidence="5">Belongs to the UbiC family.</text>
</comment>
<comment type="function">
    <text evidence="5">Removes the pyruvyl group from chorismate, with concomitant aromatization of the ring, to provide 4-hydroxybenzoate (4HB) for the ubiquinone pathway.</text>
</comment>
<name>A0AAE9L1J4_9BURK</name>
<evidence type="ECO:0000256" key="5">
    <source>
        <dbReference type="HAMAP-Rule" id="MF_01632"/>
    </source>
</evidence>
<dbReference type="GO" id="GO:0042866">
    <property type="term" value="P:pyruvate biosynthetic process"/>
    <property type="evidence" value="ECO:0007669"/>
    <property type="project" value="UniProtKB-UniRule"/>
</dbReference>
<organism evidence="7 8">
    <name type="scientific">Cupriavidus campinensis</name>
    <dbReference type="NCBI Taxonomy" id="151783"/>
    <lineage>
        <taxon>Bacteria</taxon>
        <taxon>Pseudomonadati</taxon>
        <taxon>Pseudomonadota</taxon>
        <taxon>Betaproteobacteria</taxon>
        <taxon>Burkholderiales</taxon>
        <taxon>Burkholderiaceae</taxon>
        <taxon>Cupriavidus</taxon>
    </lineage>
</organism>
<keyword evidence="1 5" id="KW-0963">Cytoplasm</keyword>
<sequence>MSDALYRTPRTGAWRAHLPFDADIPSNLRRWVIGEGSLTARLMAASAQFRVKRLAQSLQRPFADEWQAIGLIRPVPAITREVLLICDDMPAIFAHSIVDPHHAPRDWPFLRGLGERPLGGALFVDPRVRREPFQFARLHPDHPLRQALARVVPAMRDVPMLPARRSVFRRGGGAMLVTEVFLPDLLQRPAPAAVRYHPESDRPHLPEPLPYGGPRRPSITGGPSTLPGNPLPRSRCDGARHF</sequence>
<dbReference type="HAMAP" id="MF_01632">
    <property type="entry name" value="UbiC"/>
    <property type="match status" value="1"/>
</dbReference>
<evidence type="ECO:0000256" key="3">
    <source>
        <dbReference type="ARBA" id="ARBA00023239"/>
    </source>
</evidence>
<keyword evidence="2 5" id="KW-0831">Ubiquinone biosynthesis</keyword>
<accession>A0AAE9L1J4</accession>
<feature type="binding site" evidence="5">
    <location>
        <position position="118"/>
    </location>
    <ligand>
        <name>substrate</name>
    </ligand>
</feature>
<dbReference type="KEGG" id="ccam:M5D45_14380"/>
<dbReference type="Pfam" id="PF04345">
    <property type="entry name" value="Chor_lyase"/>
    <property type="match status" value="1"/>
</dbReference>
<dbReference type="GO" id="GO:0006744">
    <property type="term" value="P:ubiquinone biosynthetic process"/>
    <property type="evidence" value="ECO:0007669"/>
    <property type="project" value="UniProtKB-UniRule"/>
</dbReference>